<dbReference type="InterPro" id="IPR029033">
    <property type="entry name" value="His_PPase_superfam"/>
</dbReference>
<dbReference type="CDD" id="cd07067">
    <property type="entry name" value="HP_PGM_like"/>
    <property type="match status" value="1"/>
</dbReference>
<sequence length="192" mass="20969">MPQLYLVRHARPSAAWGQDPDPGIDPAGLEQSRTTASELAASLAPLTILSSPLRRCRETAQPLEQMWQRSARVFTPVAEIPSPPLDANAKREWLTTGMQGTWSQLQASSPPGSPDYLEWRQSLLDSLSAIDSDCVIYTHFIAINVVAAAARGSDKVICFRPDHASVTLVETHGNEIRLVALGREAETSVLTR</sequence>
<dbReference type="SMART" id="SM00855">
    <property type="entry name" value="PGAM"/>
    <property type="match status" value="1"/>
</dbReference>
<name>A0A841HMV9_9GAMM</name>
<accession>A0A841HMV9</accession>
<gene>
    <name evidence="2" type="ORF">HNQ60_003344</name>
</gene>
<feature type="region of interest" description="Disordered" evidence="1">
    <location>
        <begin position="12"/>
        <end position="32"/>
    </location>
</feature>
<dbReference type="SUPFAM" id="SSF53254">
    <property type="entry name" value="Phosphoglycerate mutase-like"/>
    <property type="match status" value="1"/>
</dbReference>
<dbReference type="InterPro" id="IPR013078">
    <property type="entry name" value="His_Pase_superF_clade-1"/>
</dbReference>
<reference evidence="2 3" key="1">
    <citation type="submission" date="2020-08" db="EMBL/GenBank/DDBJ databases">
        <title>Genomic Encyclopedia of Type Strains, Phase IV (KMG-IV): sequencing the most valuable type-strain genomes for metagenomic binning, comparative biology and taxonomic classification.</title>
        <authorList>
            <person name="Goeker M."/>
        </authorList>
    </citation>
    <scope>NUCLEOTIDE SEQUENCE [LARGE SCALE GENOMIC DNA]</scope>
    <source>
        <strain evidence="2 3">DSM 26723</strain>
    </source>
</reference>
<dbReference type="RefSeq" id="WP_184333879.1">
    <property type="nucleotide sequence ID" value="NZ_JACHHZ010000004.1"/>
</dbReference>
<comment type="caution">
    <text evidence="2">The sequence shown here is derived from an EMBL/GenBank/DDBJ whole genome shotgun (WGS) entry which is preliminary data.</text>
</comment>
<dbReference type="AlphaFoldDB" id="A0A841HMV9"/>
<dbReference type="Gene3D" id="3.40.50.1240">
    <property type="entry name" value="Phosphoglycerate mutase-like"/>
    <property type="match status" value="1"/>
</dbReference>
<proteinExistence type="predicted"/>
<evidence type="ECO:0000256" key="1">
    <source>
        <dbReference type="SAM" id="MobiDB-lite"/>
    </source>
</evidence>
<dbReference type="Proteomes" id="UP000588068">
    <property type="component" value="Unassembled WGS sequence"/>
</dbReference>
<evidence type="ECO:0000313" key="2">
    <source>
        <dbReference type="EMBL" id="MBB6094457.1"/>
    </source>
</evidence>
<dbReference type="EMBL" id="JACHHZ010000004">
    <property type="protein sequence ID" value="MBB6094457.1"/>
    <property type="molecule type" value="Genomic_DNA"/>
</dbReference>
<evidence type="ECO:0000313" key="3">
    <source>
        <dbReference type="Proteomes" id="UP000588068"/>
    </source>
</evidence>
<keyword evidence="3" id="KW-1185">Reference proteome</keyword>
<organism evidence="2 3">
    <name type="scientific">Povalibacter uvarum</name>
    <dbReference type="NCBI Taxonomy" id="732238"/>
    <lineage>
        <taxon>Bacteria</taxon>
        <taxon>Pseudomonadati</taxon>
        <taxon>Pseudomonadota</taxon>
        <taxon>Gammaproteobacteria</taxon>
        <taxon>Steroidobacterales</taxon>
        <taxon>Steroidobacteraceae</taxon>
        <taxon>Povalibacter</taxon>
    </lineage>
</organism>
<protein>
    <submittedName>
        <fullName evidence="2">Broad specificity phosphatase PhoE</fullName>
    </submittedName>
</protein>
<dbReference type="Pfam" id="PF00300">
    <property type="entry name" value="His_Phos_1"/>
    <property type="match status" value="1"/>
</dbReference>